<comment type="caution">
    <text evidence="3">The sequence shown here is derived from an EMBL/GenBank/DDBJ whole genome shotgun (WGS) entry which is preliminary data.</text>
</comment>
<feature type="domain" description="Luciferase-like" evidence="2">
    <location>
        <begin position="1"/>
        <end position="224"/>
    </location>
</feature>
<dbReference type="RefSeq" id="WP_398275900.1">
    <property type="nucleotide sequence ID" value="NZ_JBITLV010000001.1"/>
</dbReference>
<sequence>MRFGICILPQLPWREQADLWRRAEAFGFDHAWTYDHLTWDPLADEAWGATWPTLVAAATVTTRIELGPWVASPNFRHPVPFAKDVQGLDDVSGGRALVAVGAGTPRRDGRVLGSGAAGGRDLSAGERAGRLEEFVHLLRLLTTDRETTFEGRFYEALEARSYLPGTDPLGPGGRRPPLLVAANGPRLMRLAAQAGDGWVTLGPGPSDDVESWWDGVRAMVERFDELAPEGRRRLLNLDSAPTFSLASLGAFEDAVGRAAALGFTDVVSHWPRPAGLYAGDERVLEQVAEALPRLG</sequence>
<dbReference type="Pfam" id="PF00296">
    <property type="entry name" value="Bac_luciferase"/>
    <property type="match status" value="1"/>
</dbReference>
<proteinExistence type="predicted"/>
<keyword evidence="1" id="KW-0560">Oxidoreductase</keyword>
<evidence type="ECO:0000313" key="4">
    <source>
        <dbReference type="Proteomes" id="UP001612915"/>
    </source>
</evidence>
<name>A0ABW8AJ31_9ACTN</name>
<protein>
    <submittedName>
        <fullName evidence="3">LLM class flavin-dependent oxidoreductase</fullName>
    </submittedName>
</protein>
<evidence type="ECO:0000256" key="1">
    <source>
        <dbReference type="ARBA" id="ARBA00023002"/>
    </source>
</evidence>
<evidence type="ECO:0000259" key="2">
    <source>
        <dbReference type="Pfam" id="PF00296"/>
    </source>
</evidence>
<dbReference type="PANTHER" id="PTHR43244:SF1">
    <property type="entry name" value="5,10-METHYLENETETRAHYDROMETHANOPTERIN REDUCTASE"/>
    <property type="match status" value="1"/>
</dbReference>
<evidence type="ECO:0000313" key="3">
    <source>
        <dbReference type="EMBL" id="MFI7586370.1"/>
    </source>
</evidence>
<organism evidence="3 4">
    <name type="scientific">Spongisporangium articulatum</name>
    <dbReference type="NCBI Taxonomy" id="3362603"/>
    <lineage>
        <taxon>Bacteria</taxon>
        <taxon>Bacillati</taxon>
        <taxon>Actinomycetota</taxon>
        <taxon>Actinomycetes</taxon>
        <taxon>Kineosporiales</taxon>
        <taxon>Kineosporiaceae</taxon>
        <taxon>Spongisporangium</taxon>
    </lineage>
</organism>
<dbReference type="Proteomes" id="UP001612915">
    <property type="component" value="Unassembled WGS sequence"/>
</dbReference>
<dbReference type="PANTHER" id="PTHR43244">
    <property type="match status" value="1"/>
</dbReference>
<dbReference type="InterPro" id="IPR050564">
    <property type="entry name" value="F420-G6PD/mer"/>
</dbReference>
<dbReference type="SUPFAM" id="SSF51679">
    <property type="entry name" value="Bacterial luciferase-like"/>
    <property type="match status" value="1"/>
</dbReference>
<dbReference type="EMBL" id="JBITLV010000001">
    <property type="protein sequence ID" value="MFI7586370.1"/>
    <property type="molecule type" value="Genomic_DNA"/>
</dbReference>
<dbReference type="InterPro" id="IPR011251">
    <property type="entry name" value="Luciferase-like_dom"/>
</dbReference>
<accession>A0ABW8AJ31</accession>
<gene>
    <name evidence="3" type="ORF">ACIB24_04785</name>
</gene>
<dbReference type="Gene3D" id="3.20.20.30">
    <property type="entry name" value="Luciferase-like domain"/>
    <property type="match status" value="1"/>
</dbReference>
<dbReference type="InterPro" id="IPR036661">
    <property type="entry name" value="Luciferase-like_sf"/>
</dbReference>
<reference evidence="3 4" key="1">
    <citation type="submission" date="2024-10" db="EMBL/GenBank/DDBJ databases">
        <title>The Natural Products Discovery Center: Release of the First 8490 Sequenced Strains for Exploring Actinobacteria Biosynthetic Diversity.</title>
        <authorList>
            <person name="Kalkreuter E."/>
            <person name="Kautsar S.A."/>
            <person name="Yang D."/>
            <person name="Bader C.D."/>
            <person name="Teijaro C.N."/>
            <person name="Fluegel L."/>
            <person name="Davis C.M."/>
            <person name="Simpson J.R."/>
            <person name="Lauterbach L."/>
            <person name="Steele A.D."/>
            <person name="Gui C."/>
            <person name="Meng S."/>
            <person name="Li G."/>
            <person name="Viehrig K."/>
            <person name="Ye F."/>
            <person name="Su P."/>
            <person name="Kiefer A.F."/>
            <person name="Nichols A."/>
            <person name="Cepeda A.J."/>
            <person name="Yan W."/>
            <person name="Fan B."/>
            <person name="Jiang Y."/>
            <person name="Adhikari A."/>
            <person name="Zheng C.-J."/>
            <person name="Schuster L."/>
            <person name="Cowan T.M."/>
            <person name="Smanski M.J."/>
            <person name="Chevrette M.G."/>
            <person name="De Carvalho L.P.S."/>
            <person name="Shen B."/>
        </authorList>
    </citation>
    <scope>NUCLEOTIDE SEQUENCE [LARGE SCALE GENOMIC DNA]</scope>
    <source>
        <strain evidence="3 4">NPDC049639</strain>
    </source>
</reference>
<keyword evidence="4" id="KW-1185">Reference proteome</keyword>